<name>A0ABD2AWT8_VESSQ</name>
<evidence type="ECO:0000256" key="1">
    <source>
        <dbReference type="SAM" id="MobiDB-lite"/>
    </source>
</evidence>
<accession>A0ABD2AWT8</accession>
<feature type="compositionally biased region" description="Polar residues" evidence="1">
    <location>
        <begin position="13"/>
        <end position="23"/>
    </location>
</feature>
<sequence>MAKDGSGVGQLNWAETSPTSSLARSKVSRAQRQQQRQQRQQQQPQQQPEVGTHKPSKEGRKGTKRGSRAELDTMPKLMLTKGGYGSGPFDADRRSIVEHLFFVRTHGYFDVRSIAGIVENIRDESLAERKAIRFKKKVLVIRKVSDGSTIDSKVLLRSMCQTEVHTTDVYEEKEESGNEWRTFRASSFTGATRYNIRRDSSSMRCPALRDQQTAVEATLMYPCKIPEHFKPDNNGLSSSTNLVLVELSSKTDERTSADSLPGFSKILKFLEGLRRYSKWCIA</sequence>
<feature type="compositionally biased region" description="Basic and acidic residues" evidence="1">
    <location>
        <begin position="51"/>
        <end position="73"/>
    </location>
</feature>
<proteinExistence type="predicted"/>
<comment type="caution">
    <text evidence="2">The sequence shown here is derived from an EMBL/GenBank/DDBJ whole genome shotgun (WGS) entry which is preliminary data.</text>
</comment>
<organism evidence="2 3">
    <name type="scientific">Vespula squamosa</name>
    <name type="common">Southern yellow jacket</name>
    <name type="synonym">Wasp</name>
    <dbReference type="NCBI Taxonomy" id="30214"/>
    <lineage>
        <taxon>Eukaryota</taxon>
        <taxon>Metazoa</taxon>
        <taxon>Ecdysozoa</taxon>
        <taxon>Arthropoda</taxon>
        <taxon>Hexapoda</taxon>
        <taxon>Insecta</taxon>
        <taxon>Pterygota</taxon>
        <taxon>Neoptera</taxon>
        <taxon>Endopterygota</taxon>
        <taxon>Hymenoptera</taxon>
        <taxon>Apocrita</taxon>
        <taxon>Aculeata</taxon>
        <taxon>Vespoidea</taxon>
        <taxon>Vespidae</taxon>
        <taxon>Vespinae</taxon>
        <taxon>Vespula</taxon>
    </lineage>
</organism>
<evidence type="ECO:0000313" key="3">
    <source>
        <dbReference type="Proteomes" id="UP001607302"/>
    </source>
</evidence>
<reference evidence="2 3" key="1">
    <citation type="journal article" date="2024" name="Ann. Entomol. Soc. Am.">
        <title>Genomic analyses of the southern and eastern yellowjacket wasps (Hymenoptera: Vespidae) reveal evolutionary signatures of social life.</title>
        <authorList>
            <person name="Catto M.A."/>
            <person name="Caine P.B."/>
            <person name="Orr S.E."/>
            <person name="Hunt B.G."/>
            <person name="Goodisman M.A.D."/>
        </authorList>
    </citation>
    <scope>NUCLEOTIDE SEQUENCE [LARGE SCALE GENOMIC DNA]</scope>
    <source>
        <strain evidence="2">233</strain>
        <tissue evidence="2">Head and thorax</tissue>
    </source>
</reference>
<dbReference type="Proteomes" id="UP001607302">
    <property type="component" value="Unassembled WGS sequence"/>
</dbReference>
<evidence type="ECO:0000313" key="2">
    <source>
        <dbReference type="EMBL" id="KAL2725068.1"/>
    </source>
</evidence>
<dbReference type="EMBL" id="JAUDFV010000138">
    <property type="protein sequence ID" value="KAL2725068.1"/>
    <property type="molecule type" value="Genomic_DNA"/>
</dbReference>
<feature type="region of interest" description="Disordered" evidence="1">
    <location>
        <begin position="1"/>
        <end position="85"/>
    </location>
</feature>
<keyword evidence="3" id="KW-1185">Reference proteome</keyword>
<feature type="compositionally biased region" description="Low complexity" evidence="1">
    <location>
        <begin position="31"/>
        <end position="48"/>
    </location>
</feature>
<protein>
    <submittedName>
        <fullName evidence="2">Uncharacterized protein</fullName>
    </submittedName>
</protein>
<dbReference type="AlphaFoldDB" id="A0ABD2AWT8"/>
<gene>
    <name evidence="2" type="ORF">V1478_007741</name>
</gene>